<gene>
    <name evidence="1" type="ORF">HMPREF2132_02310</name>
</gene>
<proteinExistence type="predicted"/>
<evidence type="ECO:0008006" key="3">
    <source>
        <dbReference type="Google" id="ProtNLM"/>
    </source>
</evidence>
<comment type="caution">
    <text evidence="1">The sequence shown here is derived from an EMBL/GenBank/DDBJ whole genome shotgun (WGS) entry which is preliminary data.</text>
</comment>
<dbReference type="Proteomes" id="UP000029533">
    <property type="component" value="Unassembled WGS sequence"/>
</dbReference>
<protein>
    <recommendedName>
        <fullName evidence="3">Lipoprotein</fullName>
    </recommendedName>
</protein>
<dbReference type="EMBL" id="JRNJ01000034">
    <property type="protein sequence ID" value="KGF29266.1"/>
    <property type="molecule type" value="Genomic_DNA"/>
</dbReference>
<reference evidence="1 2" key="1">
    <citation type="submission" date="2014-07" db="EMBL/GenBank/DDBJ databases">
        <authorList>
            <person name="McCorrison J."/>
            <person name="Sanka R."/>
            <person name="Torralba M."/>
            <person name="Gillis M."/>
            <person name="Haft D.H."/>
            <person name="Methe B."/>
            <person name="Sutton G."/>
            <person name="Nelson K.E."/>
        </authorList>
    </citation>
    <scope>NUCLEOTIDE SEQUENCE [LARGE SCALE GENOMIC DNA]</scope>
    <source>
        <strain evidence="1 2">DNF00424</strain>
    </source>
</reference>
<evidence type="ECO:0000313" key="1">
    <source>
        <dbReference type="EMBL" id="KGF29266.1"/>
    </source>
</evidence>
<dbReference type="AlphaFoldDB" id="A0AAW3FI84"/>
<name>A0AAW3FI84_9BACT</name>
<dbReference type="RefSeq" id="WP_036868771.1">
    <property type="nucleotide sequence ID" value="NZ_JRNJ01000034.1"/>
</dbReference>
<sequence length="282" mass="33026">MSIDNITKTFFVLVLFFVLSGCTIKKEPFSPSLQYVLNQFSKEHPEYNVIQIQVSKINNYNLLFMTGLGAYDPDMIDGYYIYNGKLITYFQTDSLDRTHIVDTKVLKKYSGKIDGYRNVFQSKGITEPIQRAYLITNENKIARIPKGFSLLSKGRRYVDTNVIKNTGLKKFLHNYIENNPSVLFELRFKQEKGRQYVIFRPMIFYDSSKLNGYFFWNGHLIVLYNLKQSGDLLNKQNILHSHKIPNYRSLLIDDWNFPYPIKLEIINDKAIKELSLDEGYSL</sequence>
<organism evidence="1 2">
    <name type="scientific">Prevotella histicola JCM 15637 = DNF00424</name>
    <dbReference type="NCBI Taxonomy" id="1236504"/>
    <lineage>
        <taxon>Bacteria</taxon>
        <taxon>Pseudomonadati</taxon>
        <taxon>Bacteroidota</taxon>
        <taxon>Bacteroidia</taxon>
        <taxon>Bacteroidales</taxon>
        <taxon>Prevotellaceae</taxon>
        <taxon>Prevotella</taxon>
    </lineage>
</organism>
<accession>A0AAW3FI84</accession>
<evidence type="ECO:0000313" key="2">
    <source>
        <dbReference type="Proteomes" id="UP000029533"/>
    </source>
</evidence>